<dbReference type="SUPFAM" id="SSF48371">
    <property type="entry name" value="ARM repeat"/>
    <property type="match status" value="1"/>
</dbReference>
<dbReference type="InterPro" id="IPR011009">
    <property type="entry name" value="Kinase-like_dom_sf"/>
</dbReference>
<dbReference type="Gene3D" id="1.25.10.10">
    <property type="entry name" value="Leucine-rich Repeat Variant"/>
    <property type="match status" value="1"/>
</dbReference>
<dbReference type="EMBL" id="LWCA01000006">
    <property type="protein sequence ID" value="OAF72058.1"/>
    <property type="molecule type" value="Genomic_DNA"/>
</dbReference>
<dbReference type="GO" id="GO:0004672">
    <property type="term" value="F:protein kinase activity"/>
    <property type="evidence" value="ECO:0007669"/>
    <property type="project" value="InterPro"/>
</dbReference>
<dbReference type="PANTHER" id="PTHR46240:SF1">
    <property type="entry name" value="SERINE_THREONINE-PROTEIN KINASE ULK4"/>
    <property type="match status" value="1"/>
</dbReference>
<dbReference type="InterPro" id="IPR011989">
    <property type="entry name" value="ARM-like"/>
</dbReference>
<dbReference type="SUPFAM" id="SSF56112">
    <property type="entry name" value="Protein kinase-like (PK-like)"/>
    <property type="match status" value="1"/>
</dbReference>
<dbReference type="InterPro" id="IPR000719">
    <property type="entry name" value="Prot_kinase_dom"/>
</dbReference>
<reference evidence="2 3" key="1">
    <citation type="submission" date="2016-04" db="EMBL/GenBank/DDBJ databases">
        <title>The genome of Intoshia linei affirms orthonectids as highly simplified spiralians.</title>
        <authorList>
            <person name="Mikhailov K.V."/>
            <person name="Slusarev G.S."/>
            <person name="Nikitin M.A."/>
            <person name="Logacheva M.D."/>
            <person name="Penin A."/>
            <person name="Aleoshin V."/>
            <person name="Panchin Y.V."/>
        </authorList>
    </citation>
    <scope>NUCLEOTIDE SEQUENCE [LARGE SCALE GENOMIC DNA]</scope>
    <source>
        <strain evidence="2">Intl2013</strain>
        <tissue evidence="2">Whole animal</tissue>
    </source>
</reference>
<keyword evidence="3" id="KW-1185">Reference proteome</keyword>
<comment type="caution">
    <text evidence="2">The sequence shown here is derived from an EMBL/GenBank/DDBJ whole genome shotgun (WGS) entry which is preliminary data.</text>
</comment>
<dbReference type="InterPro" id="IPR016024">
    <property type="entry name" value="ARM-type_fold"/>
</dbReference>
<dbReference type="OrthoDB" id="24822at2759"/>
<gene>
    <name evidence="2" type="ORF">A3Q56_00149</name>
</gene>
<dbReference type="Pfam" id="PF00069">
    <property type="entry name" value="Pkinase"/>
    <property type="match status" value="1"/>
</dbReference>
<organism evidence="2 3">
    <name type="scientific">Intoshia linei</name>
    <dbReference type="NCBI Taxonomy" id="1819745"/>
    <lineage>
        <taxon>Eukaryota</taxon>
        <taxon>Metazoa</taxon>
        <taxon>Spiralia</taxon>
        <taxon>Lophotrochozoa</taxon>
        <taxon>Mesozoa</taxon>
        <taxon>Orthonectida</taxon>
        <taxon>Rhopaluridae</taxon>
        <taxon>Intoshia</taxon>
    </lineage>
</organism>
<feature type="domain" description="Protein kinase" evidence="1">
    <location>
        <begin position="4"/>
        <end position="235"/>
    </location>
</feature>
<dbReference type="GO" id="GO:0005524">
    <property type="term" value="F:ATP binding"/>
    <property type="evidence" value="ECO:0007669"/>
    <property type="project" value="InterPro"/>
</dbReference>
<sequence>MENIVICEEIQRGRTFRLYKGRKRGTIQFLSVYQVDSSEKESITNHVRLVNRIKHINIIEFIEWYETNSHFWLVTELCSGSTLEEIILNDGSFPVESIKKYFISIIKGLFHIHSLAILMGSLCPRKIKFSSSGTLKIVDFRNSGLFIENQQNCMSINKDKSWEYIAPEVKQSNVYTIEGDLWSLGAIIYSLITGVIGTSEYSKDESELDQLVLSLLEIDPTKRINWHDLLKNKYFNNEFNEYFTKYDELSEGEKLLLSTSNLLNIDGNCNTTKNLIDFSKSEEFESIPKSNFSGVNVSKSAIFCKSNIECKMRQSNDIVEENELLQTLTINDEYNDILYFDLKAPQTFLVDINSNIDIGINDQVEEDFYEKFEESKNKFDFLISNIKLNVEKNCIKRVNFLCTFIKRYLQSSKKCDVLNEIKSHHNHNFSECLEKLNSFDSSCLLIFAKFLICFYLKFGNTHLWIDDLFRSNEIIRRILKSRIKNKKYRNVFLQLIGEVHIKISQQFERYSTEENCNKYVGMFDSIDILDFTRALREYKENDTFVFIILNMIQNLSTYNNQITKKYCERHVIILLWNTFQKSKNEAKIQTIKTLSCLMKLDSKILQYIIENSGMNTIMKFINFFVNLLKEKSITYSTKAKTYLALCSIFQYNDELILPIVQNGFIKILHEDLAFLYNRKDSEHDSVLENFQRACQYLNKYLLLIMPRYFGESIDLFTIFYDKRHVPIVASKYFKEGLVKLQIFNFFFESSIFFKSISKIFIKSYNVLIEISFILSVNSDNGHLDQKHADEFIKIFFNLTERFLLNFEKKYTKLILQVIITVLINFLLITKNDAIHYNITNILFQFFNNDMFAITYSEIKPTVNSLCKYVLETFIQLKDPSLSHIRTQYLSILCGFCKYDKPLERKMVHIHFIDIVDFLESVNTCSTDITKFIKDFMFKNNINVC</sequence>
<accession>A0A177BCN3</accession>
<proteinExistence type="predicted"/>
<evidence type="ECO:0000313" key="3">
    <source>
        <dbReference type="Proteomes" id="UP000078046"/>
    </source>
</evidence>
<dbReference type="SMART" id="SM00220">
    <property type="entry name" value="S_TKc"/>
    <property type="match status" value="1"/>
</dbReference>
<evidence type="ECO:0000259" key="1">
    <source>
        <dbReference type="PROSITE" id="PS50011"/>
    </source>
</evidence>
<protein>
    <recommendedName>
        <fullName evidence="1">Protein kinase domain-containing protein</fullName>
    </recommendedName>
</protein>
<name>A0A177BCN3_9BILA</name>
<dbReference type="Gene3D" id="1.10.510.10">
    <property type="entry name" value="Transferase(Phosphotransferase) domain 1"/>
    <property type="match status" value="1"/>
</dbReference>
<evidence type="ECO:0000313" key="2">
    <source>
        <dbReference type="EMBL" id="OAF72058.1"/>
    </source>
</evidence>
<dbReference type="PANTHER" id="PTHR46240">
    <property type="entry name" value="SER/THR PROTEIN KINASE ULK4"/>
    <property type="match status" value="1"/>
</dbReference>
<dbReference type="AlphaFoldDB" id="A0A177BCN3"/>
<dbReference type="PROSITE" id="PS50011">
    <property type="entry name" value="PROTEIN_KINASE_DOM"/>
    <property type="match status" value="1"/>
</dbReference>
<dbReference type="InterPro" id="IPR045906">
    <property type="entry name" value="ULK4"/>
</dbReference>
<dbReference type="Proteomes" id="UP000078046">
    <property type="component" value="Unassembled WGS sequence"/>
</dbReference>